<keyword evidence="2" id="KW-1185">Reference proteome</keyword>
<sequence length="1380" mass="161986">MNCSVAYSYFKLSGGGKVSVVCSYYIHNLYKLNNVRKSHSITLGQLTDRKKNVINLKNNDDEIVRSYKRVNIKKILKDDVKTKQGKSIVEMNSRRNKILVNDAEDLHSNFKRYDVHFRNIENEEAIGENICQQYKELQNNTKLSASLSEEKKAIHDENIKDTVDELFFAKEKKKNLMKRIIFRNNYDYMDLIDKYEAFKENEEDRFYNSDNFSNSSSVKDMQNEKGKEHFDAYEKGVSSHNTNNKLIDSDKTNNIYPHIYEVESENNDTTYNINMQFKFFKNNLNISIFPEIGKKDIIETCKRRRNMQNEINKNSNVKNIFNNDIYFWLKRKIHRSVGWQLTTPFSENRDTDKDDIIDVTEMRCDTQDEDKLFIAVSTRGDVWHEGKKINHNSGCSNSNSDNDNDNNNSNNINIDNNSCNNNNNSCNNNNNSCNNNNNSCNNNNNSCNNNNNSCNNNNKNCNNNNNSCNNNNNSCNNNNNSCNNNNNSCNNNNNSCNNNNKNCNNNNKNCNNNNKNCKNNGASSSSPKDAENFLTHAGERNNKIPYMQKKIAPSNFLAKLNINMLEDGTHGKRYTESKENQGDDKAGSMKEIEGERLMHILLHNCGGVHEKSEIKNEHCVGKEASSDDYVLKEATQDQYVSNEAFLGQSSSKEGVTHQDVEKNDAVLITERKEFEEERPALLSDETYEGILDSSKNIFKKIKENYEMFKKESISPYLLEGCEKYINYYYGIEKEEKIREMKKYANLNFYDVIQNENFTIDHFNMLIKSKIIFNKEEEAFNYFNLLKKYDFKINVDTYNSLMYTSVVQKNAKLSRLIYLQMIKDLFIPNKNTYCILMKAHILDGDIRSAFHLYRKMVKEEIEVDLPIYSTLVDGLIKHKLYKRAEQFFNYIVTYKNVVPDEILYSILIKKCSYCREAEKCLNYYDAMLTNNLRITDITLIEIINCLSKREDYFHKVFHFYNIYLANDMKINHRLMLYMIVACSNSGNIKRLKEILKTMNKHKIKITNEMYYYIIRAFANNCRGKNITLSEKNNNIKYAWRVIYDLVRRTEVGHHGSGSINGGRSNNRIGVNTMKGNMDQQLDDEYKEMNEKNIIHTTSKYSSVSTKMLNSIVMLYINSEYYEYSINMLKYYTYFNCIPDHYTFKMLYRMLFFHLRDYGKVICLYNYMTSNTDIKADEYTFNLVLNAAIKTKSSKNTLFILRHMFAAKVYPTPRMVKKLFYVARHITEIQLLINSMISQQKKDVYEENVKENQLIQLHIDEYELNLFKQGKTFKTKSELDQVRDQFFKRKQRIEKDKRMSKNKKSSDWLPYGQYLQHKKKGGETYARKHYLQWLQGRNYDEMEAGIHFASDKKVRKMASSLIGVSSYKFLNGFQFFQGIRHF</sequence>
<dbReference type="Proteomes" id="UP001056978">
    <property type="component" value="Chromosome 14"/>
</dbReference>
<protein>
    <submittedName>
        <fullName evidence="1">Uncharacterized protein</fullName>
    </submittedName>
</protein>
<accession>A0ACB9Y3D4</accession>
<name>A0ACB9Y3D4_PLABR</name>
<proteinExistence type="predicted"/>
<evidence type="ECO:0000313" key="1">
    <source>
        <dbReference type="EMBL" id="KAI4835040.1"/>
    </source>
</evidence>
<organism evidence="1 2">
    <name type="scientific">Plasmodium brasilianum</name>
    <dbReference type="NCBI Taxonomy" id="5824"/>
    <lineage>
        <taxon>Eukaryota</taxon>
        <taxon>Sar</taxon>
        <taxon>Alveolata</taxon>
        <taxon>Apicomplexa</taxon>
        <taxon>Aconoidasida</taxon>
        <taxon>Haemosporida</taxon>
        <taxon>Plasmodiidae</taxon>
        <taxon>Plasmodium</taxon>
        <taxon>Plasmodium (Plasmodium)</taxon>
    </lineage>
</organism>
<reference evidence="1" key="1">
    <citation type="submission" date="2022-06" db="EMBL/GenBank/DDBJ databases">
        <title>The First Complete Genome of the Simian Malaria Parasite Plasmodium brasilianum.</title>
        <authorList>
            <person name="Bajic M."/>
            <person name="Ravishankar S."/>
        </authorList>
    </citation>
    <scope>NUCLEOTIDE SEQUENCE</scope>
    <source>
        <strain evidence="1">Bolivian I</strain>
    </source>
</reference>
<comment type="caution">
    <text evidence="1">The sequence shown here is derived from an EMBL/GenBank/DDBJ whole genome shotgun (WGS) entry which is preliminary data.</text>
</comment>
<dbReference type="EMBL" id="CM043782">
    <property type="protein sequence ID" value="KAI4835040.1"/>
    <property type="molecule type" value="Genomic_DNA"/>
</dbReference>
<gene>
    <name evidence="1" type="ORF">MKS88_005723</name>
</gene>
<evidence type="ECO:0000313" key="2">
    <source>
        <dbReference type="Proteomes" id="UP001056978"/>
    </source>
</evidence>